<dbReference type="AlphaFoldDB" id="A0A8X6XMC6"/>
<sequence>MARMVFLFWISLLQRKSKRNEFQMKYGMHAVRKQKKHRSWMDKTEEKKGLRVQWKETSNQHLPPSLVEDDAWEETLFFLRLGLDFKTVMNRDSAIGKRFAMHGSIVQSV</sequence>
<organism evidence="1 2">
    <name type="scientific">Trichonephila inaurata madagascariensis</name>
    <dbReference type="NCBI Taxonomy" id="2747483"/>
    <lineage>
        <taxon>Eukaryota</taxon>
        <taxon>Metazoa</taxon>
        <taxon>Ecdysozoa</taxon>
        <taxon>Arthropoda</taxon>
        <taxon>Chelicerata</taxon>
        <taxon>Arachnida</taxon>
        <taxon>Araneae</taxon>
        <taxon>Araneomorphae</taxon>
        <taxon>Entelegynae</taxon>
        <taxon>Araneoidea</taxon>
        <taxon>Nephilidae</taxon>
        <taxon>Trichonephila</taxon>
        <taxon>Trichonephila inaurata</taxon>
    </lineage>
</organism>
<name>A0A8X6XMC6_9ARAC</name>
<gene>
    <name evidence="1" type="ORF">TNIN_482841</name>
</gene>
<reference evidence="1" key="1">
    <citation type="submission" date="2020-08" db="EMBL/GenBank/DDBJ databases">
        <title>Multicomponent nature underlies the extraordinary mechanical properties of spider dragline silk.</title>
        <authorList>
            <person name="Kono N."/>
            <person name="Nakamura H."/>
            <person name="Mori M."/>
            <person name="Yoshida Y."/>
            <person name="Ohtoshi R."/>
            <person name="Malay A.D."/>
            <person name="Moran D.A.P."/>
            <person name="Tomita M."/>
            <person name="Numata K."/>
            <person name="Arakawa K."/>
        </authorList>
    </citation>
    <scope>NUCLEOTIDE SEQUENCE</scope>
</reference>
<evidence type="ECO:0000313" key="1">
    <source>
        <dbReference type="EMBL" id="GFY56617.1"/>
    </source>
</evidence>
<dbReference type="Proteomes" id="UP000886998">
    <property type="component" value="Unassembled WGS sequence"/>
</dbReference>
<proteinExistence type="predicted"/>
<keyword evidence="2" id="KW-1185">Reference proteome</keyword>
<accession>A0A8X6XMC6</accession>
<evidence type="ECO:0000313" key="2">
    <source>
        <dbReference type="Proteomes" id="UP000886998"/>
    </source>
</evidence>
<dbReference type="EMBL" id="BMAV01011069">
    <property type="protein sequence ID" value="GFY56617.1"/>
    <property type="molecule type" value="Genomic_DNA"/>
</dbReference>
<protein>
    <submittedName>
        <fullName evidence="1">Uncharacterized protein</fullName>
    </submittedName>
</protein>
<comment type="caution">
    <text evidence="1">The sequence shown here is derived from an EMBL/GenBank/DDBJ whole genome shotgun (WGS) entry which is preliminary data.</text>
</comment>